<name>A0A347ZUQ9_9CHLR</name>
<dbReference type="GO" id="GO:0003824">
    <property type="term" value="F:catalytic activity"/>
    <property type="evidence" value="ECO:0007669"/>
    <property type="project" value="InterPro"/>
</dbReference>
<dbReference type="InterPro" id="IPR019808">
    <property type="entry name" value="Histidine_triad_CS"/>
</dbReference>
<accession>A0A347ZUQ9</accession>
<organism evidence="5 6">
    <name type="scientific">Pelolinea submarina</name>
    <dbReference type="NCBI Taxonomy" id="913107"/>
    <lineage>
        <taxon>Bacteria</taxon>
        <taxon>Bacillati</taxon>
        <taxon>Chloroflexota</taxon>
        <taxon>Anaerolineae</taxon>
        <taxon>Anaerolineales</taxon>
        <taxon>Anaerolineaceae</taxon>
        <taxon>Pelolinea</taxon>
    </lineage>
</organism>
<evidence type="ECO:0000256" key="1">
    <source>
        <dbReference type="PIRSR" id="PIRSR601310-1"/>
    </source>
</evidence>
<dbReference type="Gene3D" id="3.30.428.10">
    <property type="entry name" value="HIT-like"/>
    <property type="match status" value="1"/>
</dbReference>
<proteinExistence type="predicted"/>
<dbReference type="InterPro" id="IPR011146">
    <property type="entry name" value="HIT-like"/>
</dbReference>
<dbReference type="PRINTS" id="PR00332">
    <property type="entry name" value="HISTRIAD"/>
</dbReference>
<dbReference type="SUPFAM" id="SSF54197">
    <property type="entry name" value="HIT-like"/>
    <property type="match status" value="1"/>
</dbReference>
<feature type="active site" description="Tele-AMP-histidine intermediate" evidence="1">
    <location>
        <position position="102"/>
    </location>
</feature>
<evidence type="ECO:0000256" key="2">
    <source>
        <dbReference type="PIRSR" id="PIRSR601310-3"/>
    </source>
</evidence>
<dbReference type="PROSITE" id="PS00892">
    <property type="entry name" value="HIT_1"/>
    <property type="match status" value="1"/>
</dbReference>
<dbReference type="Pfam" id="PF01230">
    <property type="entry name" value="HIT"/>
    <property type="match status" value="1"/>
</dbReference>
<dbReference type="RefSeq" id="WP_116223559.1">
    <property type="nucleotide sequence ID" value="NZ_AP018437.1"/>
</dbReference>
<evidence type="ECO:0000313" key="6">
    <source>
        <dbReference type="Proteomes" id="UP000256388"/>
    </source>
</evidence>
<dbReference type="CDD" id="cd01276">
    <property type="entry name" value="PKCI_related"/>
    <property type="match status" value="1"/>
</dbReference>
<dbReference type="AlphaFoldDB" id="A0A347ZUQ9"/>
<gene>
    <name evidence="5" type="ORF">DFR64_0231</name>
</gene>
<dbReference type="PANTHER" id="PTHR23089">
    <property type="entry name" value="HISTIDINE TRIAD HIT PROTEIN"/>
    <property type="match status" value="1"/>
</dbReference>
<evidence type="ECO:0000313" key="5">
    <source>
        <dbReference type="EMBL" id="REG10374.1"/>
    </source>
</evidence>
<keyword evidence="6" id="KW-1185">Reference proteome</keyword>
<dbReference type="OrthoDB" id="9784774at2"/>
<evidence type="ECO:0000256" key="3">
    <source>
        <dbReference type="PROSITE-ProRule" id="PRU00464"/>
    </source>
</evidence>
<sequence length="118" mass="13286">MTHDDCIFCRILKGEAQADFLYRDDDLAAFWDTRPAAPVHILIVPNKHIASINEADDEDAELLGKLILKARDLAKEVGVDEKGYRLVFNVGKDGGQTVYHIHLHLIAGTKLPIFRHIQ</sequence>
<feature type="short sequence motif" description="Histidine triad motif" evidence="2 3">
    <location>
        <begin position="100"/>
        <end position="104"/>
    </location>
</feature>
<dbReference type="InterPro" id="IPR001310">
    <property type="entry name" value="Histidine_triad_HIT"/>
</dbReference>
<reference evidence="5 6" key="1">
    <citation type="submission" date="2018-08" db="EMBL/GenBank/DDBJ databases">
        <title>Genomic Encyclopedia of Type Strains, Phase IV (KMG-IV): sequencing the most valuable type-strain genomes for metagenomic binning, comparative biology and taxonomic classification.</title>
        <authorList>
            <person name="Goeker M."/>
        </authorList>
    </citation>
    <scope>NUCLEOTIDE SEQUENCE [LARGE SCALE GENOMIC DNA]</scope>
    <source>
        <strain evidence="5 6">DSM 23923</strain>
    </source>
</reference>
<dbReference type="InterPro" id="IPR036265">
    <property type="entry name" value="HIT-like_sf"/>
</dbReference>
<dbReference type="EMBL" id="QUMS01000001">
    <property type="protein sequence ID" value="REG10374.1"/>
    <property type="molecule type" value="Genomic_DNA"/>
</dbReference>
<dbReference type="Proteomes" id="UP000256388">
    <property type="component" value="Unassembled WGS sequence"/>
</dbReference>
<feature type="domain" description="HIT" evidence="4">
    <location>
        <begin position="7"/>
        <end position="118"/>
    </location>
</feature>
<dbReference type="PROSITE" id="PS51084">
    <property type="entry name" value="HIT_2"/>
    <property type="match status" value="1"/>
</dbReference>
<comment type="caution">
    <text evidence="5">The sequence shown here is derived from an EMBL/GenBank/DDBJ whole genome shotgun (WGS) entry which is preliminary data.</text>
</comment>
<protein>
    <submittedName>
        <fullName evidence="5">Histidine triad (HIT) family protein</fullName>
    </submittedName>
</protein>
<evidence type="ECO:0000259" key="4">
    <source>
        <dbReference type="PROSITE" id="PS51084"/>
    </source>
</evidence>